<proteinExistence type="predicted"/>
<feature type="compositionally biased region" description="Polar residues" evidence="1">
    <location>
        <begin position="144"/>
        <end position="164"/>
    </location>
</feature>
<dbReference type="InParanoid" id="G8Y977"/>
<protein>
    <submittedName>
        <fullName evidence="2">Piso0_004589 protein</fullName>
    </submittedName>
</protein>
<dbReference type="AlphaFoldDB" id="G8Y977"/>
<dbReference type="OrthoDB" id="4096130at2759"/>
<gene>
    <name evidence="2" type="primary">Piso0_004589</name>
    <name evidence="2" type="ORF">GNLVRS01_PISO0K20206g</name>
    <name evidence="3" type="ORF">GNLVRS01_PISO0L20207g</name>
</gene>
<feature type="region of interest" description="Disordered" evidence="1">
    <location>
        <begin position="133"/>
        <end position="181"/>
    </location>
</feature>
<dbReference type="Proteomes" id="UP000005222">
    <property type="component" value="Chromosome K"/>
</dbReference>
<organism evidence="2 4">
    <name type="scientific">Pichia sorbitophila (strain ATCC MYA-4447 / BCRC 22081 / CBS 7064 / NBRC 10061 / NRRL Y-12695)</name>
    <name type="common">Hybrid yeast</name>
    <dbReference type="NCBI Taxonomy" id="559304"/>
    <lineage>
        <taxon>Eukaryota</taxon>
        <taxon>Fungi</taxon>
        <taxon>Dikarya</taxon>
        <taxon>Ascomycota</taxon>
        <taxon>Saccharomycotina</taxon>
        <taxon>Pichiomycetes</taxon>
        <taxon>Debaryomycetaceae</taxon>
        <taxon>Millerozyma</taxon>
    </lineage>
</organism>
<evidence type="ECO:0000313" key="2">
    <source>
        <dbReference type="EMBL" id="CCE83991.1"/>
    </source>
</evidence>
<evidence type="ECO:0000313" key="3">
    <source>
        <dbReference type="EMBL" id="CCE85022.1"/>
    </source>
</evidence>
<reference evidence="2" key="1">
    <citation type="submission" date="2011-10" db="EMBL/GenBank/DDBJ databases">
        <authorList>
            <person name="Genoscope - CEA"/>
        </authorList>
    </citation>
    <scope>NUCLEOTIDE SEQUENCE</scope>
</reference>
<dbReference type="Proteomes" id="UP000005222">
    <property type="component" value="Chromosome L"/>
</dbReference>
<reference evidence="4" key="2">
    <citation type="journal article" date="2012" name="G3 (Bethesda)">
        <title>Pichia sorbitophila, an interspecies yeast hybrid reveals early steps of genome resolution following polyploidization.</title>
        <authorList>
            <person name="Leh Louis V."/>
            <person name="Despons L."/>
            <person name="Friedrich A."/>
            <person name="Martin T."/>
            <person name="Durrens P."/>
            <person name="Casaregola S."/>
            <person name="Neuveglise C."/>
            <person name="Fairhead C."/>
            <person name="Marck C."/>
            <person name="Cruz J.A."/>
            <person name="Straub M.L."/>
            <person name="Kugler V."/>
            <person name="Sacerdot C."/>
            <person name="Uzunov Z."/>
            <person name="Thierry A."/>
            <person name="Weiss S."/>
            <person name="Bleykasten C."/>
            <person name="De Montigny J."/>
            <person name="Jacques N."/>
            <person name="Jung P."/>
            <person name="Lemaire M."/>
            <person name="Mallet S."/>
            <person name="Morel G."/>
            <person name="Richard G.F."/>
            <person name="Sarkar A."/>
            <person name="Savel G."/>
            <person name="Schacherer J."/>
            <person name="Seret M.L."/>
            <person name="Talla E."/>
            <person name="Samson G."/>
            <person name="Jubin C."/>
            <person name="Poulain J."/>
            <person name="Vacherie B."/>
            <person name="Barbe V."/>
            <person name="Pelletier E."/>
            <person name="Sherman D.J."/>
            <person name="Westhof E."/>
            <person name="Weissenbach J."/>
            <person name="Baret P.V."/>
            <person name="Wincker P."/>
            <person name="Gaillardin C."/>
            <person name="Dujon B."/>
            <person name="Souciet J.L."/>
        </authorList>
    </citation>
    <scope>NUCLEOTIDE SEQUENCE [LARGE SCALE GENOMIC DNA]</scope>
    <source>
        <strain evidence="4">ATCC MYA-4447 / BCRC 22081 / CBS 7064 / NBRC 10061 / NRRL Y-12695</strain>
    </source>
</reference>
<accession>G8Y977</accession>
<dbReference type="HOGENOM" id="CLU_894620_0_0_1"/>
<keyword evidence="4" id="KW-1185">Reference proteome</keyword>
<name>G8Y977_PICSO</name>
<dbReference type="EMBL" id="FO082049">
    <property type="protein sequence ID" value="CCE83991.1"/>
    <property type="molecule type" value="Genomic_DNA"/>
</dbReference>
<evidence type="ECO:0000256" key="1">
    <source>
        <dbReference type="SAM" id="MobiDB-lite"/>
    </source>
</evidence>
<sequence length="317" mass="36092">MADYVIHPSINLGYSFPERNIGPGDAFDTSRKNLKLDEVPKATKPKRSNRPVSRGRRLAVHLTGEDDFMQDLLLQSQEEVNSYDMKLPYSNYVKSFKKAQVSTGKRDVLRGFYRLPNDKPTIKDRTAAAVSKQYNTPEHKKTRNFLSSSPHNSNGRLQQSTPVSASKVDSKSYTITDSRQKARKFDRPDLLELPLKHDPVPLTNNDYEPKQPYNHYDEVSVEDPLACHAGNILRMAIDTTMFSSYNDSFSSTFNNTFGINDNVPRSQLRKRGNYDNDENEKSILDLMNGRCNNELNLNYATKVEINAEDLQEAIESS</sequence>
<evidence type="ECO:0000313" key="4">
    <source>
        <dbReference type="Proteomes" id="UP000005222"/>
    </source>
</evidence>
<dbReference type="EMBL" id="FO082048">
    <property type="protein sequence ID" value="CCE85022.1"/>
    <property type="molecule type" value="Genomic_DNA"/>
</dbReference>